<gene>
    <name evidence="2" type="ORF">QBC46DRAFT_401053</name>
</gene>
<proteinExistence type="predicted"/>
<dbReference type="AlphaFoldDB" id="A0AAN6MXT1"/>
<accession>A0AAN6MXT1</accession>
<reference evidence="3" key="1">
    <citation type="journal article" date="2023" name="Mol. Phylogenet. Evol.">
        <title>Genome-scale phylogeny and comparative genomics of the fungal order Sordariales.</title>
        <authorList>
            <person name="Hensen N."/>
            <person name="Bonometti L."/>
            <person name="Westerberg I."/>
            <person name="Brannstrom I.O."/>
            <person name="Guillou S."/>
            <person name="Cros-Aarteil S."/>
            <person name="Calhoun S."/>
            <person name="Haridas S."/>
            <person name="Kuo A."/>
            <person name="Mondo S."/>
            <person name="Pangilinan J."/>
            <person name="Riley R."/>
            <person name="LaButti K."/>
            <person name="Andreopoulos B."/>
            <person name="Lipzen A."/>
            <person name="Chen C."/>
            <person name="Yan M."/>
            <person name="Daum C."/>
            <person name="Ng V."/>
            <person name="Clum A."/>
            <person name="Steindorff A."/>
            <person name="Ohm R.A."/>
            <person name="Martin F."/>
            <person name="Silar P."/>
            <person name="Natvig D.O."/>
            <person name="Lalanne C."/>
            <person name="Gautier V."/>
            <person name="Ament-Velasquez S.L."/>
            <person name="Kruys A."/>
            <person name="Hutchinson M.I."/>
            <person name="Powell A.J."/>
            <person name="Barry K."/>
            <person name="Miller A.N."/>
            <person name="Grigoriev I.V."/>
            <person name="Debuchy R."/>
            <person name="Gladieux P."/>
            <person name="Hiltunen Thoren M."/>
            <person name="Johannesson H."/>
        </authorList>
    </citation>
    <scope>NUCLEOTIDE SEQUENCE [LARGE SCALE GENOMIC DNA]</scope>
    <source>
        <strain evidence="3">CBS 340.73</strain>
    </source>
</reference>
<evidence type="ECO:0000313" key="2">
    <source>
        <dbReference type="EMBL" id="KAK3933867.1"/>
    </source>
</evidence>
<protein>
    <submittedName>
        <fullName evidence="2">Uncharacterized protein</fullName>
    </submittedName>
</protein>
<dbReference type="Proteomes" id="UP001303473">
    <property type="component" value="Unassembled WGS sequence"/>
</dbReference>
<name>A0AAN6MXT1_9PEZI</name>
<evidence type="ECO:0000256" key="1">
    <source>
        <dbReference type="SAM" id="MobiDB-lite"/>
    </source>
</evidence>
<feature type="compositionally biased region" description="Low complexity" evidence="1">
    <location>
        <begin position="9"/>
        <end position="18"/>
    </location>
</feature>
<feature type="compositionally biased region" description="Polar residues" evidence="1">
    <location>
        <begin position="41"/>
        <end position="50"/>
    </location>
</feature>
<keyword evidence="3" id="KW-1185">Reference proteome</keyword>
<evidence type="ECO:0000313" key="3">
    <source>
        <dbReference type="Proteomes" id="UP001303473"/>
    </source>
</evidence>
<organism evidence="2 3">
    <name type="scientific">Diplogelasinospora grovesii</name>
    <dbReference type="NCBI Taxonomy" id="303347"/>
    <lineage>
        <taxon>Eukaryota</taxon>
        <taxon>Fungi</taxon>
        <taxon>Dikarya</taxon>
        <taxon>Ascomycota</taxon>
        <taxon>Pezizomycotina</taxon>
        <taxon>Sordariomycetes</taxon>
        <taxon>Sordariomycetidae</taxon>
        <taxon>Sordariales</taxon>
        <taxon>Diplogelasinosporaceae</taxon>
        <taxon>Diplogelasinospora</taxon>
    </lineage>
</organism>
<sequence length="335" mass="36862">MDVSGARDPATPTGLPGTAPNPPYDNSQQTIPAPSMIAPNPSHSRSATSATQLAPNLHQVIPNNHQGFAPLQSGSDIPPMPTARSGIMLGRQPQPSHAFDRAQTSLPPHMAPGTRLGSFSNSLPASIQHIDASSIASLDRHPPKTTPNSQGLSEHALLAEFTQGPSLNILSDRHCPSFPARSRILDLLRQVYLLTYDSKEFIRCIETVTAIKFVWQNRQCCSQPIFVPETSHRFWIIVREEARMWSPAANGSEFHIPPSTLLEVFPSRCLSSAWSSKTGGITFLNKGIEIHWDWGLKISQPLFRQEKSFPSLLDYFLILTDHGLSLTDVLNFNAH</sequence>
<comment type="caution">
    <text evidence="2">The sequence shown here is derived from an EMBL/GenBank/DDBJ whole genome shotgun (WGS) entry which is preliminary data.</text>
</comment>
<dbReference type="EMBL" id="MU854055">
    <property type="protein sequence ID" value="KAK3933867.1"/>
    <property type="molecule type" value="Genomic_DNA"/>
</dbReference>
<feature type="region of interest" description="Disordered" evidence="1">
    <location>
        <begin position="1"/>
        <end position="50"/>
    </location>
</feature>